<keyword evidence="9 10" id="KW-0411">Iron-sulfur</keyword>
<evidence type="ECO:0000313" key="14">
    <source>
        <dbReference type="Proteomes" id="UP000836404"/>
    </source>
</evidence>
<dbReference type="GO" id="GO:0046872">
    <property type="term" value="F:metal ion binding"/>
    <property type="evidence" value="ECO:0007669"/>
    <property type="project" value="UniProtKB-KW"/>
</dbReference>
<dbReference type="SUPFAM" id="SSF54373">
    <property type="entry name" value="FAD-linked reductases, C-terminal domain"/>
    <property type="match status" value="1"/>
</dbReference>
<dbReference type="InterPro" id="IPR040156">
    <property type="entry name" value="ETF-QO"/>
</dbReference>
<evidence type="ECO:0000256" key="7">
    <source>
        <dbReference type="ARBA" id="ARBA00023002"/>
    </source>
</evidence>
<evidence type="ECO:0000256" key="8">
    <source>
        <dbReference type="ARBA" id="ARBA00023004"/>
    </source>
</evidence>
<accession>A0A9N8M911</accession>
<evidence type="ECO:0000259" key="11">
    <source>
        <dbReference type="Pfam" id="PF05187"/>
    </source>
</evidence>
<reference evidence="13 14" key="1">
    <citation type="submission" date="2020-10" db="EMBL/GenBank/DDBJ databases">
        <authorList>
            <person name="Sedaghatjoo S."/>
        </authorList>
    </citation>
    <scope>NUCLEOTIDE SEQUENCE [LARGE SCALE GENOMIC DNA]</scope>
    <source>
        <strain evidence="13 14">LLFL</strain>
    </source>
</reference>
<dbReference type="GO" id="GO:0051539">
    <property type="term" value="F:4 iron, 4 sulfur cluster binding"/>
    <property type="evidence" value="ECO:0007669"/>
    <property type="project" value="UniProtKB-UniRule"/>
</dbReference>
<keyword evidence="5 10" id="KW-0274">FAD</keyword>
<organism evidence="13 14">
    <name type="scientific">Tilletia laevis</name>
    <dbReference type="NCBI Taxonomy" id="157183"/>
    <lineage>
        <taxon>Eukaryota</taxon>
        <taxon>Fungi</taxon>
        <taxon>Dikarya</taxon>
        <taxon>Basidiomycota</taxon>
        <taxon>Ustilaginomycotina</taxon>
        <taxon>Exobasidiomycetes</taxon>
        <taxon>Tilletiales</taxon>
        <taxon>Tilletiaceae</taxon>
        <taxon>Tilletia</taxon>
    </lineage>
</organism>
<dbReference type="EC" id="1.5.5.1" evidence="10"/>
<keyword evidence="2 10" id="KW-0813">Transport</keyword>
<evidence type="ECO:0000256" key="2">
    <source>
        <dbReference type="ARBA" id="ARBA00022448"/>
    </source>
</evidence>
<name>A0A9N8M911_9BASI</name>
<dbReference type="Pfam" id="PF05187">
    <property type="entry name" value="Fer4_ETF_QO"/>
    <property type="match status" value="1"/>
</dbReference>
<dbReference type="InterPro" id="IPR007859">
    <property type="entry name" value="ETF-QO/FixX_C"/>
</dbReference>
<evidence type="ECO:0000256" key="9">
    <source>
        <dbReference type="ARBA" id="ARBA00023014"/>
    </source>
</evidence>
<gene>
    <name evidence="13" type="ORF">JKILLFL_G7819</name>
</gene>
<evidence type="ECO:0000256" key="1">
    <source>
        <dbReference type="ARBA" id="ARBA00001974"/>
    </source>
</evidence>
<dbReference type="PANTHER" id="PTHR10617">
    <property type="entry name" value="ELECTRON TRANSFER FLAVOPROTEIN-UBIQUINONE OXIDOREDUCTASE"/>
    <property type="match status" value="1"/>
</dbReference>
<keyword evidence="6 10" id="KW-0249">Electron transport</keyword>
<dbReference type="Gene3D" id="3.30.70.20">
    <property type="match status" value="1"/>
</dbReference>
<keyword evidence="10" id="KW-0830">Ubiquinone</keyword>
<dbReference type="Pfam" id="PF21162">
    <property type="entry name" value="ETFQO_UQ-bd"/>
    <property type="match status" value="1"/>
</dbReference>
<evidence type="ECO:0000256" key="5">
    <source>
        <dbReference type="ARBA" id="ARBA00022827"/>
    </source>
</evidence>
<keyword evidence="7 10" id="KW-0560">Oxidoreductase</keyword>
<sequence length="270" mass="29627">MADLIVLGGVSAGLSAVIKFRQPAEVEGKELRVTYGGSWLYHREDNMISIGLVVGPDYENPYLNPFREFQRMMHHPMVAKLLEDGGALIGCSAGFLNVPRIKSTHSAAAEAAFERLSKRNEAVTDAEAVGDLEDIASRILKGRTPWTFHIEHQDHETFKLAAESKQIESPKPDGKISLDILTSVARTGTIHAENQPGHLRVKNVDMAGYMEYNVGKCDCILGHVCPTDVHECLDKEDARGKPTCSVVTQDQSIEWCTTEGGEVSRTPSPD</sequence>
<comment type="function">
    <text evidence="10">Accepts electrons from ETF and reduces ubiquinone.</text>
</comment>
<feature type="domain" description="ETF-QO/FixC ubiquinone-binding" evidence="12">
    <location>
        <begin position="34"/>
        <end position="87"/>
    </location>
</feature>
<keyword evidence="8 10" id="KW-0408">Iron</keyword>
<keyword evidence="4 10" id="KW-0479">Metal-binding</keyword>
<comment type="caution">
    <text evidence="13">The sequence shown here is derived from an EMBL/GenBank/DDBJ whole genome shotgun (WGS) entry which is preliminary data.</text>
</comment>
<evidence type="ECO:0000256" key="3">
    <source>
        <dbReference type="ARBA" id="ARBA00022630"/>
    </source>
</evidence>
<evidence type="ECO:0000256" key="6">
    <source>
        <dbReference type="ARBA" id="ARBA00022982"/>
    </source>
</evidence>
<evidence type="ECO:0000256" key="10">
    <source>
        <dbReference type="RuleBase" id="RU366068"/>
    </source>
</evidence>
<dbReference type="EMBL" id="CAJHJF010007944">
    <property type="protein sequence ID" value="CAD6965220.1"/>
    <property type="molecule type" value="Genomic_DNA"/>
</dbReference>
<protein>
    <recommendedName>
        <fullName evidence="10">Electron transfer flavoprotein-ubiquinone oxidoreductase</fullName>
        <shortName evidence="10">ETF-QO</shortName>
        <ecNumber evidence="10">1.5.5.1</ecNumber>
    </recommendedName>
</protein>
<dbReference type="InterPro" id="IPR049398">
    <property type="entry name" value="ETF-QO/FixC_UQ-bd"/>
</dbReference>
<comment type="cofactor">
    <cofactor evidence="10">
        <name>[4Fe-4S] cluster</name>
        <dbReference type="ChEBI" id="CHEBI:49883"/>
    </cofactor>
    <text evidence="10">Binds 1 [4Fe-4S] cluster.</text>
</comment>
<dbReference type="GO" id="GO:0004174">
    <property type="term" value="F:electron-transferring-flavoprotein dehydrogenase activity"/>
    <property type="evidence" value="ECO:0007669"/>
    <property type="project" value="UniProtKB-UniRule"/>
</dbReference>
<keyword evidence="14" id="KW-1185">Reference proteome</keyword>
<proteinExistence type="predicted"/>
<keyword evidence="3 10" id="KW-0285">Flavoprotein</keyword>
<evidence type="ECO:0000256" key="4">
    <source>
        <dbReference type="ARBA" id="ARBA00022723"/>
    </source>
</evidence>
<evidence type="ECO:0000259" key="12">
    <source>
        <dbReference type="Pfam" id="PF21162"/>
    </source>
</evidence>
<dbReference type="GO" id="GO:0005743">
    <property type="term" value="C:mitochondrial inner membrane"/>
    <property type="evidence" value="ECO:0007669"/>
    <property type="project" value="TreeGrafter"/>
</dbReference>
<dbReference type="Proteomes" id="UP000836404">
    <property type="component" value="Unassembled WGS sequence"/>
</dbReference>
<dbReference type="AlphaFoldDB" id="A0A9N8M911"/>
<evidence type="ECO:0000313" key="13">
    <source>
        <dbReference type="EMBL" id="CAD6965220.1"/>
    </source>
</evidence>
<comment type="cofactor">
    <cofactor evidence="1 10">
        <name>FAD</name>
        <dbReference type="ChEBI" id="CHEBI:57692"/>
    </cofactor>
</comment>
<dbReference type="Gene3D" id="3.30.9.90">
    <property type="match status" value="1"/>
</dbReference>
<comment type="catalytic activity">
    <reaction evidence="10">
        <text>a ubiquinone + reduced [electron-transfer flavoprotein] = a ubiquinol + oxidized [electron-transfer flavoprotein] + H(+)</text>
        <dbReference type="Rhea" id="RHEA:24052"/>
        <dbReference type="Rhea" id="RHEA-COMP:9565"/>
        <dbReference type="Rhea" id="RHEA-COMP:9566"/>
        <dbReference type="Rhea" id="RHEA-COMP:10685"/>
        <dbReference type="Rhea" id="RHEA-COMP:10686"/>
        <dbReference type="ChEBI" id="CHEBI:15378"/>
        <dbReference type="ChEBI" id="CHEBI:16389"/>
        <dbReference type="ChEBI" id="CHEBI:17976"/>
        <dbReference type="ChEBI" id="CHEBI:57692"/>
        <dbReference type="ChEBI" id="CHEBI:58307"/>
        <dbReference type="EC" id="1.5.5.1"/>
    </reaction>
</comment>
<feature type="domain" description="ETF-QO/FixX C-terminal" evidence="11">
    <location>
        <begin position="174"/>
        <end position="262"/>
    </location>
</feature>
<dbReference type="PANTHER" id="PTHR10617:SF107">
    <property type="entry name" value="ELECTRON TRANSFER FLAVOPROTEIN-UBIQUINONE OXIDOREDUCTASE, MITOCHONDRIAL"/>
    <property type="match status" value="1"/>
</dbReference>